<dbReference type="STRING" id="1658174.A0A1J9QJ41"/>
<dbReference type="VEuPathDB" id="FungiDB:ACJ73_00087"/>
<gene>
    <name evidence="9" type="ORF">ACJ73_00087</name>
</gene>
<keyword evidence="2 5" id="KW-0238">DNA-binding</keyword>
<evidence type="ECO:0000256" key="7">
    <source>
        <dbReference type="SAM" id="MobiDB-lite"/>
    </source>
</evidence>
<accession>A0A1J9QJ41</accession>
<evidence type="ECO:0000256" key="3">
    <source>
        <dbReference type="ARBA" id="ARBA00023155"/>
    </source>
</evidence>
<feature type="region of interest" description="Disordered" evidence="7">
    <location>
        <begin position="121"/>
        <end position="149"/>
    </location>
</feature>
<evidence type="ECO:0000256" key="5">
    <source>
        <dbReference type="PROSITE-ProRule" id="PRU00108"/>
    </source>
</evidence>
<dbReference type="PANTHER" id="PTHR24208">
    <property type="entry name" value="LIM/HOMEOBOX PROTEIN LHX"/>
    <property type="match status" value="1"/>
</dbReference>
<dbReference type="EMBL" id="LGTZ01000005">
    <property type="protein sequence ID" value="OJD28488.1"/>
    <property type="molecule type" value="Genomic_DNA"/>
</dbReference>
<evidence type="ECO:0000259" key="8">
    <source>
        <dbReference type="PROSITE" id="PS50071"/>
    </source>
</evidence>
<feature type="DNA-binding region" description="Homeobox" evidence="5">
    <location>
        <begin position="191"/>
        <end position="251"/>
    </location>
</feature>
<sequence>MSPISMRQVNAGWNSQQLEPRSGASQPRNFRPFPTAMNDLDLLQIDPIDQKRFKLDPRAHLSIVPPSEITGHPTMNFKNNVETQTQNEIRNITAILSETETQYLEGNSEFSMPSTSLNSISGAYLTPNPAESDNIKTNDNDAEDEGDCENELDIDICDDQLERESYEGNRQRQPGGGSHTTVTADRQTGRGKMKRFRLSHNQTRFLMNEFARQAHPDAAYREHLSKEIPGLSPRQVQVWFQNRRAKLKRLANDDRERMLISRALADGFDIARGIHSPYGSWHQSSHTLASPGSYLNANQEGGEGDTLTPLMVDIVGRISDEDYATSPLSPSSNYGSYFPSPASASASGSELDMSPITIGSDIASHGPSFSNPQTSSFQYMSPCTTTGSFSHSTSQPSYHHIQAMQQPDTTRQRAGSWGGCSPRASISYTPAISEYGTPDPTYIGLDMPYNAHPYDNITSQTFIDTNVSQARK</sequence>
<feature type="region of interest" description="Disordered" evidence="7">
    <location>
        <begin position="1"/>
        <end position="28"/>
    </location>
</feature>
<feature type="region of interest" description="Disordered" evidence="7">
    <location>
        <begin position="165"/>
        <end position="193"/>
    </location>
</feature>
<dbReference type="GO" id="GO:0000981">
    <property type="term" value="F:DNA-binding transcription factor activity, RNA polymerase II-specific"/>
    <property type="evidence" value="ECO:0007669"/>
    <property type="project" value="TreeGrafter"/>
</dbReference>
<protein>
    <recommendedName>
        <fullName evidence="8">Homeobox domain-containing protein</fullName>
    </recommendedName>
</protein>
<evidence type="ECO:0000256" key="2">
    <source>
        <dbReference type="ARBA" id="ARBA00023125"/>
    </source>
</evidence>
<dbReference type="Pfam" id="PF00046">
    <property type="entry name" value="Homeodomain"/>
    <property type="match status" value="1"/>
</dbReference>
<keyword evidence="10" id="KW-1185">Reference proteome</keyword>
<feature type="compositionally biased region" description="Acidic residues" evidence="7">
    <location>
        <begin position="140"/>
        <end position="149"/>
    </location>
</feature>
<dbReference type="InterPro" id="IPR001356">
    <property type="entry name" value="HD"/>
</dbReference>
<evidence type="ECO:0000256" key="6">
    <source>
        <dbReference type="RuleBase" id="RU000682"/>
    </source>
</evidence>
<feature type="domain" description="Homeobox" evidence="8">
    <location>
        <begin position="189"/>
        <end position="250"/>
    </location>
</feature>
<dbReference type="CDD" id="cd00086">
    <property type="entry name" value="homeodomain"/>
    <property type="match status" value="1"/>
</dbReference>
<keyword evidence="3 5" id="KW-0371">Homeobox</keyword>
<keyword evidence="4 5" id="KW-0539">Nucleus</keyword>
<dbReference type="PANTHER" id="PTHR24208:SF166">
    <property type="entry name" value="LIM HOMEOBOX TRANSCRIPTION FACTOR 1 ALPHA, ISOFORM B"/>
    <property type="match status" value="1"/>
</dbReference>
<comment type="caution">
    <text evidence="9">The sequence shown here is derived from an EMBL/GenBank/DDBJ whole genome shotgun (WGS) entry which is preliminary data.</text>
</comment>
<dbReference type="InterPro" id="IPR050453">
    <property type="entry name" value="LIM_Homeobox_TF"/>
</dbReference>
<dbReference type="Gene3D" id="1.10.10.60">
    <property type="entry name" value="Homeodomain-like"/>
    <property type="match status" value="1"/>
</dbReference>
<dbReference type="GO" id="GO:0005634">
    <property type="term" value="C:nucleus"/>
    <property type="evidence" value="ECO:0007669"/>
    <property type="project" value="UniProtKB-SubCell"/>
</dbReference>
<organism evidence="9 10">
    <name type="scientific">Blastomyces percursus</name>
    <dbReference type="NCBI Taxonomy" id="1658174"/>
    <lineage>
        <taxon>Eukaryota</taxon>
        <taxon>Fungi</taxon>
        <taxon>Dikarya</taxon>
        <taxon>Ascomycota</taxon>
        <taxon>Pezizomycotina</taxon>
        <taxon>Eurotiomycetes</taxon>
        <taxon>Eurotiomycetidae</taxon>
        <taxon>Onygenales</taxon>
        <taxon>Ajellomycetaceae</taxon>
        <taxon>Blastomyces</taxon>
    </lineage>
</organism>
<evidence type="ECO:0000256" key="1">
    <source>
        <dbReference type="ARBA" id="ARBA00004123"/>
    </source>
</evidence>
<dbReference type="InterPro" id="IPR009057">
    <property type="entry name" value="Homeodomain-like_sf"/>
</dbReference>
<evidence type="ECO:0000313" key="10">
    <source>
        <dbReference type="Proteomes" id="UP000242791"/>
    </source>
</evidence>
<evidence type="ECO:0000313" key="9">
    <source>
        <dbReference type="EMBL" id="OJD28488.1"/>
    </source>
</evidence>
<dbReference type="OrthoDB" id="6159439at2759"/>
<comment type="subcellular location">
    <subcellularLocation>
        <location evidence="1 5 6">Nucleus</location>
    </subcellularLocation>
</comment>
<dbReference type="SMART" id="SM00389">
    <property type="entry name" value="HOX"/>
    <property type="match status" value="1"/>
</dbReference>
<name>A0A1J9QJ41_9EURO</name>
<dbReference type="Proteomes" id="UP000242791">
    <property type="component" value="Unassembled WGS sequence"/>
</dbReference>
<dbReference type="GO" id="GO:0000977">
    <property type="term" value="F:RNA polymerase II transcription regulatory region sequence-specific DNA binding"/>
    <property type="evidence" value="ECO:0007669"/>
    <property type="project" value="TreeGrafter"/>
</dbReference>
<proteinExistence type="predicted"/>
<evidence type="ECO:0000256" key="4">
    <source>
        <dbReference type="ARBA" id="ARBA00023242"/>
    </source>
</evidence>
<dbReference type="SUPFAM" id="SSF46689">
    <property type="entry name" value="Homeodomain-like"/>
    <property type="match status" value="1"/>
</dbReference>
<dbReference type="PROSITE" id="PS50071">
    <property type="entry name" value="HOMEOBOX_2"/>
    <property type="match status" value="1"/>
</dbReference>
<reference evidence="9 10" key="1">
    <citation type="submission" date="2015-08" db="EMBL/GenBank/DDBJ databases">
        <title>Emmonsia species relationships and genome sequence.</title>
        <authorList>
            <person name="Cuomo C.A."/>
            <person name="Schwartz I.S."/>
            <person name="Kenyon C."/>
            <person name="De Hoog G.S."/>
            <person name="Govender N.P."/>
            <person name="Botha A."/>
            <person name="Moreno L."/>
            <person name="De Vries M."/>
            <person name="Munoz J.F."/>
            <person name="Stielow J.B."/>
        </authorList>
    </citation>
    <scope>NUCLEOTIDE SEQUENCE [LARGE SCALE GENOMIC DNA]</scope>
    <source>
        <strain evidence="9 10">EI222</strain>
    </source>
</reference>
<dbReference type="AlphaFoldDB" id="A0A1J9QJ41"/>